<keyword evidence="3" id="KW-0121">Carboxypeptidase</keyword>
<reference evidence="3 4" key="1">
    <citation type="submission" date="2018-08" db="EMBL/GenBank/DDBJ databases">
        <title>Cellulomonas rhizosphaerae sp. nov., a novel actinomycete isolated from soil.</title>
        <authorList>
            <person name="Tian Y."/>
        </authorList>
    </citation>
    <scope>NUCLEOTIDE SEQUENCE [LARGE SCALE GENOMIC DNA]</scope>
    <source>
        <strain evidence="3 4">NEAU-TCZ24</strain>
    </source>
</reference>
<dbReference type="GO" id="GO:0004180">
    <property type="term" value="F:carboxypeptidase activity"/>
    <property type="evidence" value="ECO:0007669"/>
    <property type="project" value="UniProtKB-KW"/>
</dbReference>
<sequence>MPCRACRTSPAYPVRAGAGPGTDSSGGSVIRNRTSGRTQGATLARRETLRRTTRRALAGAVSAVLVAGLVPFVAAPAQAAGVTITGTVKNQAGQAIAANVEISFDGGWLTTTTNASGAFTLTGVSPGTAYLNASESGNDHLYTGENWNGTASAPGYISFTVPATSVTGVNFVLDPATGILGTATDEAGKPLANIGWTVLEYRPTEGDWYPPQMGPLLTDEDGRMWWRTEVGKTYKLCFEDDWYGDPSWRPTVRYADRCWNQAATQAAATPITVTEATRRQTFTVALPVAGKSLLPGTPFVTGAAKVGSALTADPGQWTPSGVALSYRWVAYRGATRIELPSTSRTFVPTAENVAAGDSITVEVTGTLAGYKTATRSAWAGEVGKPTPTLSSPVKITGTPTAGNTLTASWGTLTPAVTYPMLTWYVDGQEDGRGTSSGNTTFAVTAAHANKRIEVRLEAYPEGYNPVRSVAAVTAGSPLTAVTPTVSGTLAVGKTLTATPGAWGPAPVTLGYQWYRSGTAISGATAAAYKLVEADRAKTLTVKVTGSKAGYVTASRTSAATTAVQGVLTAPMPTISGTTAVGRTLTLSTGTWGPAPVALSYRWYRSGVAISGATATTYTLTASDRGKTITVHVAGRKTGYVSTSRSSAATAAIRGVLTTKTPTVTGTLKVGSTLKAAPGTWGPAPVTLAYQWYRGSTAISGAKSSTYKLVAADKGTTIKVRVTGSKSGYVSAAKYSAATAKIA</sequence>
<dbReference type="Pfam" id="PF13620">
    <property type="entry name" value="CarboxypepD_reg"/>
    <property type="match status" value="1"/>
</dbReference>
<feature type="transmembrane region" description="Helical" evidence="2">
    <location>
        <begin position="56"/>
        <end position="74"/>
    </location>
</feature>
<dbReference type="SUPFAM" id="SSF49452">
    <property type="entry name" value="Starch-binding domain-like"/>
    <property type="match status" value="1"/>
</dbReference>
<feature type="region of interest" description="Disordered" evidence="1">
    <location>
        <begin position="1"/>
        <end position="42"/>
    </location>
</feature>
<keyword evidence="2" id="KW-0472">Membrane</keyword>
<gene>
    <name evidence="3" type="ORF">D1825_05400</name>
</gene>
<dbReference type="GO" id="GO:0030246">
    <property type="term" value="F:carbohydrate binding"/>
    <property type="evidence" value="ECO:0007669"/>
    <property type="project" value="InterPro"/>
</dbReference>
<dbReference type="EMBL" id="QWKP01000151">
    <property type="protein sequence ID" value="RHA43621.1"/>
    <property type="molecule type" value="Genomic_DNA"/>
</dbReference>
<dbReference type="Gene3D" id="2.60.40.2700">
    <property type="match status" value="5"/>
</dbReference>
<keyword evidence="3" id="KW-0645">Protease</keyword>
<keyword evidence="4" id="KW-1185">Reference proteome</keyword>
<organism evidence="3 4">
    <name type="scientific">Cellulomonas rhizosphaerae</name>
    <dbReference type="NCBI Taxonomy" id="2293719"/>
    <lineage>
        <taxon>Bacteria</taxon>
        <taxon>Bacillati</taxon>
        <taxon>Actinomycetota</taxon>
        <taxon>Actinomycetes</taxon>
        <taxon>Micrococcales</taxon>
        <taxon>Cellulomonadaceae</taxon>
        <taxon>Cellulomonas</taxon>
    </lineage>
</organism>
<proteinExistence type="predicted"/>
<keyword evidence="2" id="KW-1133">Transmembrane helix</keyword>
<accession>A0A413RNZ1</accession>
<dbReference type="InterPro" id="IPR013784">
    <property type="entry name" value="Carb-bd-like_fold"/>
</dbReference>
<dbReference type="Proteomes" id="UP000283374">
    <property type="component" value="Unassembled WGS sequence"/>
</dbReference>
<protein>
    <submittedName>
        <fullName evidence="3">Carboxypeptidase regulatory-like domain-containing protein</fullName>
    </submittedName>
</protein>
<keyword evidence="2" id="KW-0812">Transmembrane</keyword>
<evidence type="ECO:0000313" key="3">
    <source>
        <dbReference type="EMBL" id="RHA43621.1"/>
    </source>
</evidence>
<dbReference type="AlphaFoldDB" id="A0A413RNZ1"/>
<keyword evidence="3" id="KW-0378">Hydrolase</keyword>
<dbReference type="Gene3D" id="2.60.40.1120">
    <property type="entry name" value="Carboxypeptidase-like, regulatory domain"/>
    <property type="match status" value="1"/>
</dbReference>
<name>A0A413RNZ1_9CELL</name>
<feature type="compositionally biased region" description="Polar residues" evidence="1">
    <location>
        <begin position="22"/>
        <end position="40"/>
    </location>
</feature>
<evidence type="ECO:0000256" key="1">
    <source>
        <dbReference type="SAM" id="MobiDB-lite"/>
    </source>
</evidence>
<evidence type="ECO:0000313" key="4">
    <source>
        <dbReference type="Proteomes" id="UP000283374"/>
    </source>
</evidence>
<evidence type="ECO:0000256" key="2">
    <source>
        <dbReference type="SAM" id="Phobius"/>
    </source>
</evidence>
<comment type="caution">
    <text evidence="3">The sequence shown here is derived from an EMBL/GenBank/DDBJ whole genome shotgun (WGS) entry which is preliminary data.</text>
</comment>